<dbReference type="STRING" id="1314800.A0A1B7MUX2"/>
<dbReference type="OrthoDB" id="420564at2759"/>
<dbReference type="InParanoid" id="A0A1B7MUX2"/>
<dbReference type="PANTHER" id="PTHR35179:SF2">
    <property type="entry name" value="START DOMAIN-CONTAINING PROTEIN"/>
    <property type="match status" value="1"/>
</dbReference>
<accession>A0A1B7MUX2</accession>
<dbReference type="PANTHER" id="PTHR35179">
    <property type="entry name" value="PROTEIN CBG02620"/>
    <property type="match status" value="1"/>
</dbReference>
<name>A0A1B7MUX2_9AGAM</name>
<sequence length="406" mass="45001">MSTLKDAPVGTRRAYAFRPPKAELPQPDTSFILKDVADEVTQFTQSTDSLSPVKIINVKPIASYSWIEARTPTIAVPGSPRVWFTGPHRVPADTGMVFVDQNAFYMRQMSPLVPIFAAINDMHPSFDYKQFDFITDRNNLRKLLRWATGVSDERDFRIDIDVAGSTCLFTRVEGQNTEIVQGFRGYGHEYEKAATRTTRGCEKATGHHRMISIDVGGLKVLLRFTIEAYTFSVSDANDEDDLLEAFSGLGIGGASASTTPGTKSPPLSTALGVTIIHTSPRKVVPQASLIEMKTRAVRRELDWAEVYPQLYLSQTAFLYIAKHDRGNFNTLEKVELGAESMLPHTRSAEQGVAKLKVVLQDILDAVKKEDVGVGMSLVGKNGKLILYRRHEGAGKALETDIMNKFK</sequence>
<dbReference type="Proteomes" id="UP000092154">
    <property type="component" value="Unassembled WGS sequence"/>
</dbReference>
<evidence type="ECO:0000313" key="2">
    <source>
        <dbReference type="Proteomes" id="UP000092154"/>
    </source>
</evidence>
<evidence type="ECO:0000313" key="1">
    <source>
        <dbReference type="EMBL" id="OAX36391.1"/>
    </source>
</evidence>
<dbReference type="EMBL" id="KV448420">
    <property type="protein sequence ID" value="OAX36391.1"/>
    <property type="molecule type" value="Genomic_DNA"/>
</dbReference>
<proteinExistence type="predicted"/>
<evidence type="ECO:0008006" key="3">
    <source>
        <dbReference type="Google" id="ProtNLM"/>
    </source>
</evidence>
<organism evidence="1 2">
    <name type="scientific">Rhizopogon vinicolor AM-OR11-026</name>
    <dbReference type="NCBI Taxonomy" id="1314800"/>
    <lineage>
        <taxon>Eukaryota</taxon>
        <taxon>Fungi</taxon>
        <taxon>Dikarya</taxon>
        <taxon>Basidiomycota</taxon>
        <taxon>Agaricomycotina</taxon>
        <taxon>Agaricomycetes</taxon>
        <taxon>Agaricomycetidae</taxon>
        <taxon>Boletales</taxon>
        <taxon>Suillineae</taxon>
        <taxon>Rhizopogonaceae</taxon>
        <taxon>Rhizopogon</taxon>
    </lineage>
</organism>
<protein>
    <recommendedName>
        <fullName evidence="3">Geranylgeranyl pyrophosphate synthetase</fullName>
    </recommendedName>
</protein>
<dbReference type="AlphaFoldDB" id="A0A1B7MUX2"/>
<keyword evidence="2" id="KW-1185">Reference proteome</keyword>
<reference evidence="1 2" key="1">
    <citation type="submission" date="2016-06" db="EMBL/GenBank/DDBJ databases">
        <title>Comparative genomics of the ectomycorrhizal sister species Rhizopogon vinicolor and Rhizopogon vesiculosus (Basidiomycota: Boletales) reveals a divergence of the mating type B locus.</title>
        <authorList>
            <consortium name="DOE Joint Genome Institute"/>
            <person name="Mujic A.B."/>
            <person name="Kuo A."/>
            <person name="Tritt A."/>
            <person name="Lipzen A."/>
            <person name="Chen C."/>
            <person name="Johnson J."/>
            <person name="Sharma A."/>
            <person name="Barry K."/>
            <person name="Grigoriev I.V."/>
            <person name="Spatafora J.W."/>
        </authorList>
    </citation>
    <scope>NUCLEOTIDE SEQUENCE [LARGE SCALE GENOMIC DNA]</scope>
    <source>
        <strain evidence="1 2">AM-OR11-026</strain>
    </source>
</reference>
<gene>
    <name evidence="1" type="ORF">K503DRAFT_721461</name>
</gene>